<gene>
    <name evidence="2" type="ORF">TAV2_LOCUS2319</name>
</gene>
<dbReference type="AlphaFoldDB" id="A0AAU9R5R4"/>
<reference evidence="2 3" key="1">
    <citation type="submission" date="2022-03" db="EMBL/GenBank/DDBJ databases">
        <authorList>
            <person name="Nunn A."/>
            <person name="Chopra R."/>
            <person name="Nunn A."/>
            <person name="Contreras Garrido A."/>
        </authorList>
    </citation>
    <scope>NUCLEOTIDE SEQUENCE [LARGE SCALE GENOMIC DNA]</scope>
</reference>
<name>A0AAU9R5R4_THLAR</name>
<feature type="compositionally biased region" description="Polar residues" evidence="1">
    <location>
        <begin position="61"/>
        <end position="70"/>
    </location>
</feature>
<keyword evidence="3" id="KW-1185">Reference proteome</keyword>
<organism evidence="2 3">
    <name type="scientific">Thlaspi arvense</name>
    <name type="common">Field penny-cress</name>
    <dbReference type="NCBI Taxonomy" id="13288"/>
    <lineage>
        <taxon>Eukaryota</taxon>
        <taxon>Viridiplantae</taxon>
        <taxon>Streptophyta</taxon>
        <taxon>Embryophyta</taxon>
        <taxon>Tracheophyta</taxon>
        <taxon>Spermatophyta</taxon>
        <taxon>Magnoliopsida</taxon>
        <taxon>eudicotyledons</taxon>
        <taxon>Gunneridae</taxon>
        <taxon>Pentapetalae</taxon>
        <taxon>rosids</taxon>
        <taxon>malvids</taxon>
        <taxon>Brassicales</taxon>
        <taxon>Brassicaceae</taxon>
        <taxon>Thlaspideae</taxon>
        <taxon>Thlaspi</taxon>
    </lineage>
</organism>
<sequence>MDLYDDIFNDQLLQFSPLCLSPPPEPFTPLMEFLRDPIMEETENVGEVTVGLTPNPPISEANRSTGTHSPNLIPPPETLTLAQNPPEMNMMGSVQQPNDSTMSDIGQQIEEENSRYAHPTMTQSFELPNDLQEQFLSVPLSQSYSSYPTYQHGPVASHFNMYDQQHLPLVLANSEERPLVPRMVTDVARNQENVQEQVNQDLPRFSYPTLDTYAQALPCTNSLSSIQINVLKGRERSYQSHIEYGESSSSAQRRVLFIKMHINLILQYRLN</sequence>
<evidence type="ECO:0000313" key="3">
    <source>
        <dbReference type="Proteomes" id="UP000836841"/>
    </source>
</evidence>
<dbReference type="EMBL" id="OU466857">
    <property type="protein sequence ID" value="CAH2034205.1"/>
    <property type="molecule type" value="Genomic_DNA"/>
</dbReference>
<evidence type="ECO:0000256" key="1">
    <source>
        <dbReference type="SAM" id="MobiDB-lite"/>
    </source>
</evidence>
<dbReference type="Proteomes" id="UP000836841">
    <property type="component" value="Chromosome 1"/>
</dbReference>
<accession>A0AAU9R5R4</accession>
<evidence type="ECO:0000313" key="2">
    <source>
        <dbReference type="EMBL" id="CAH2034205.1"/>
    </source>
</evidence>
<protein>
    <submittedName>
        <fullName evidence="2">Uncharacterized protein</fullName>
    </submittedName>
</protein>
<proteinExistence type="predicted"/>
<feature type="region of interest" description="Disordered" evidence="1">
    <location>
        <begin position="49"/>
        <end position="74"/>
    </location>
</feature>